<organism evidence="9 10">
    <name type="scientific">Nitrospira moscoviensis</name>
    <dbReference type="NCBI Taxonomy" id="42253"/>
    <lineage>
        <taxon>Bacteria</taxon>
        <taxon>Pseudomonadati</taxon>
        <taxon>Nitrospirota</taxon>
        <taxon>Nitrospiria</taxon>
        <taxon>Nitrospirales</taxon>
        <taxon>Nitrospiraceae</taxon>
        <taxon>Nitrospira</taxon>
    </lineage>
</organism>
<evidence type="ECO:0000259" key="8">
    <source>
        <dbReference type="Pfam" id="PF13098"/>
    </source>
</evidence>
<dbReference type="AlphaFoldDB" id="A0A0K2GFY1"/>
<feature type="domain" description="Disulphide bond isomerase DsbC/G N-terminal" evidence="7">
    <location>
        <begin position="42"/>
        <end position="109"/>
    </location>
</feature>
<evidence type="ECO:0000259" key="7">
    <source>
        <dbReference type="Pfam" id="PF10411"/>
    </source>
</evidence>
<feature type="domain" description="Thioredoxin-like fold" evidence="8">
    <location>
        <begin position="147"/>
        <end position="261"/>
    </location>
</feature>
<dbReference type="PANTHER" id="PTHR35272">
    <property type="entry name" value="THIOL:DISULFIDE INTERCHANGE PROTEIN DSBC-RELATED"/>
    <property type="match status" value="1"/>
</dbReference>
<keyword evidence="3" id="KW-0732">Signal</keyword>
<comment type="similarity">
    <text evidence="2">Belongs to the thioredoxin family. DsbC subfamily.</text>
</comment>
<dbReference type="InterPro" id="IPR036249">
    <property type="entry name" value="Thioredoxin-like_sf"/>
</dbReference>
<dbReference type="Gene3D" id="3.10.450.70">
    <property type="entry name" value="Disulphide bond isomerase, DsbC/G, N-terminal"/>
    <property type="match status" value="1"/>
</dbReference>
<evidence type="ECO:0000313" key="9">
    <source>
        <dbReference type="EMBL" id="ALA59512.1"/>
    </source>
</evidence>
<dbReference type="InterPro" id="IPR012336">
    <property type="entry name" value="Thioredoxin-like_fold"/>
</dbReference>
<dbReference type="InterPro" id="IPR018950">
    <property type="entry name" value="DiS-bond_isomerase_DsbC/G_N"/>
</dbReference>
<dbReference type="GO" id="GO:0042597">
    <property type="term" value="C:periplasmic space"/>
    <property type="evidence" value="ECO:0007669"/>
    <property type="project" value="UniProtKB-SubCell"/>
</dbReference>
<dbReference type="KEGG" id="nmv:NITMOv2_3113"/>
<gene>
    <name evidence="9" type="ORF">NITMOv2_3113</name>
</gene>
<sequence>MTGTCWSVLMRTADLLGLSMRVTLVGVAMLCGSGPVVAEGLPEGAVRATFEAKFPGVTIKQLSPTEIAGWYLVETDGAALEASILYVHESGRYVFSGGLFDLASGRNLTRDYVRRKQQEVLSGLDLSKVILLKPQAEAQREPALRPIVVFDDPDCPFCRKFHPEVKKIVQAGVPVAVVLYPLVRPHPDAYRKSVAIWCAEDRAAMLDHALAGQPVPSPEQPCAHPIDENLKLGHDLHVSSTPSIFLPNGTLVLGHRSAEEILGQVRPNLGLPVGQ</sequence>
<dbReference type="PANTHER" id="PTHR35272:SF3">
    <property type="entry name" value="THIOL:DISULFIDE INTERCHANGE PROTEIN DSBC"/>
    <property type="match status" value="1"/>
</dbReference>
<comment type="subcellular location">
    <subcellularLocation>
        <location evidence="1">Periplasm</location>
    </subcellularLocation>
</comment>
<keyword evidence="5" id="KW-1015">Disulfide bond</keyword>
<dbReference type="Pfam" id="PF10411">
    <property type="entry name" value="DsbC_N"/>
    <property type="match status" value="1"/>
</dbReference>
<dbReference type="STRING" id="42253.NITMOv2_3113"/>
<dbReference type="PATRIC" id="fig|42253.5.peg.3067"/>
<dbReference type="CDD" id="cd03020">
    <property type="entry name" value="DsbA_DsbC_DsbG"/>
    <property type="match status" value="1"/>
</dbReference>
<dbReference type="Proteomes" id="UP000069205">
    <property type="component" value="Chromosome"/>
</dbReference>
<proteinExistence type="inferred from homology"/>
<dbReference type="InterPro" id="IPR009094">
    <property type="entry name" value="DiS-bond_isomerase_DsbC/G_N_sf"/>
</dbReference>
<dbReference type="Gene3D" id="3.40.30.10">
    <property type="entry name" value="Glutaredoxin"/>
    <property type="match status" value="1"/>
</dbReference>
<keyword evidence="6" id="KW-0676">Redox-active center</keyword>
<evidence type="ECO:0000256" key="4">
    <source>
        <dbReference type="ARBA" id="ARBA00022764"/>
    </source>
</evidence>
<dbReference type="GO" id="GO:0016853">
    <property type="term" value="F:isomerase activity"/>
    <property type="evidence" value="ECO:0007669"/>
    <property type="project" value="UniProtKB-KW"/>
</dbReference>
<dbReference type="SUPFAM" id="SSF52833">
    <property type="entry name" value="Thioredoxin-like"/>
    <property type="match status" value="1"/>
</dbReference>
<evidence type="ECO:0000256" key="2">
    <source>
        <dbReference type="ARBA" id="ARBA00009813"/>
    </source>
</evidence>
<keyword evidence="10" id="KW-1185">Reference proteome</keyword>
<keyword evidence="9" id="KW-0413">Isomerase</keyword>
<evidence type="ECO:0000256" key="6">
    <source>
        <dbReference type="ARBA" id="ARBA00023284"/>
    </source>
</evidence>
<evidence type="ECO:0000313" key="10">
    <source>
        <dbReference type="Proteomes" id="UP000069205"/>
    </source>
</evidence>
<evidence type="ECO:0000256" key="3">
    <source>
        <dbReference type="ARBA" id="ARBA00022729"/>
    </source>
</evidence>
<dbReference type="SUPFAM" id="SSF54423">
    <property type="entry name" value="DsbC/DsbG N-terminal domain-like"/>
    <property type="match status" value="1"/>
</dbReference>
<evidence type="ECO:0000256" key="5">
    <source>
        <dbReference type="ARBA" id="ARBA00023157"/>
    </source>
</evidence>
<dbReference type="OrthoDB" id="12976at2"/>
<keyword evidence="4" id="KW-0574">Periplasm</keyword>
<dbReference type="InterPro" id="IPR033954">
    <property type="entry name" value="DiS-bond_Isoase_DsbC/G"/>
</dbReference>
<protein>
    <submittedName>
        <fullName evidence="9">Putative disulfide bond isomerase, DsbC/G</fullName>
    </submittedName>
</protein>
<name>A0A0K2GFY1_NITMO</name>
<dbReference type="RefSeq" id="WP_083448041.1">
    <property type="nucleotide sequence ID" value="NZ_CP011801.1"/>
</dbReference>
<reference evidence="9 10" key="1">
    <citation type="journal article" date="2015" name="Proc. Natl. Acad. Sci. U.S.A.">
        <title>Expanded metabolic versatility of ubiquitous nitrite-oxidizing bacteria from the genus Nitrospira.</title>
        <authorList>
            <person name="Koch H."/>
            <person name="Lucker S."/>
            <person name="Albertsen M."/>
            <person name="Kitzinger K."/>
            <person name="Herbold C."/>
            <person name="Spieck E."/>
            <person name="Nielsen P.H."/>
            <person name="Wagner M."/>
            <person name="Daims H."/>
        </authorList>
    </citation>
    <scope>NUCLEOTIDE SEQUENCE [LARGE SCALE GENOMIC DNA]</scope>
    <source>
        <strain evidence="9 10">NSP M-1</strain>
    </source>
</reference>
<dbReference type="Pfam" id="PF13098">
    <property type="entry name" value="Thioredoxin_2"/>
    <property type="match status" value="1"/>
</dbReference>
<evidence type="ECO:0000256" key="1">
    <source>
        <dbReference type="ARBA" id="ARBA00004418"/>
    </source>
</evidence>
<accession>A0A0K2GFY1</accession>
<dbReference type="EMBL" id="CP011801">
    <property type="protein sequence ID" value="ALA59512.1"/>
    <property type="molecule type" value="Genomic_DNA"/>
</dbReference>
<dbReference type="InterPro" id="IPR051470">
    <property type="entry name" value="Thiol:disulfide_interchange"/>
</dbReference>